<evidence type="ECO:0000256" key="1">
    <source>
        <dbReference type="SAM" id="Phobius"/>
    </source>
</evidence>
<dbReference type="AlphaFoldDB" id="A0A933L7L8"/>
<proteinExistence type="predicted"/>
<feature type="transmembrane region" description="Helical" evidence="1">
    <location>
        <begin position="156"/>
        <end position="173"/>
    </location>
</feature>
<accession>A0A933L7L8</accession>
<dbReference type="Gene3D" id="1.20.144.10">
    <property type="entry name" value="Phosphatidic acid phosphatase type 2/haloperoxidase"/>
    <property type="match status" value="2"/>
</dbReference>
<reference evidence="3" key="1">
    <citation type="submission" date="2020-07" db="EMBL/GenBank/DDBJ databases">
        <title>Huge and variable diversity of episymbiotic CPR bacteria and DPANN archaea in groundwater ecosystems.</title>
        <authorList>
            <person name="He C.Y."/>
            <person name="Keren R."/>
            <person name="Whittaker M."/>
            <person name="Farag I.F."/>
            <person name="Doudna J."/>
            <person name="Cate J.H.D."/>
            <person name="Banfield J.F."/>
        </authorList>
    </citation>
    <scope>NUCLEOTIDE SEQUENCE</scope>
    <source>
        <strain evidence="3">NC_groundwater_1586_Pr3_B-0.1um_66_15</strain>
    </source>
</reference>
<dbReference type="Pfam" id="PF01569">
    <property type="entry name" value="PAP2"/>
    <property type="match status" value="1"/>
</dbReference>
<evidence type="ECO:0000259" key="2">
    <source>
        <dbReference type="SMART" id="SM00014"/>
    </source>
</evidence>
<evidence type="ECO:0000313" key="3">
    <source>
        <dbReference type="EMBL" id="MBI4923861.1"/>
    </source>
</evidence>
<keyword evidence="1" id="KW-1133">Transmembrane helix</keyword>
<protein>
    <submittedName>
        <fullName evidence="3">Phosphatase PAP2 family protein</fullName>
    </submittedName>
</protein>
<dbReference type="InterPro" id="IPR000326">
    <property type="entry name" value="PAP2/HPO"/>
</dbReference>
<sequence>MHHHGSSGLGTPVDSSATAPSPRRLARLLPAIAVAALLGAFGLLADEVLEGDTLSFDTAVLGFFRTTGSLGDPIGPAWFEEAVRDVTSLGSFSILGLITIVVVVTLLLNGRRRTGWYLTFCVIGGTILSTALKALFDRPRPDLPALTQVFTSSFPSGHATVSAVVFLTIGVLLAEASDRRRLRLFYLGVAVFLTLVVGLSRIYLGVHYPTDVIAGWLLGSAWATLCWVGAELLLKKPTAAG</sequence>
<dbReference type="PANTHER" id="PTHR14969:SF13">
    <property type="entry name" value="AT30094P"/>
    <property type="match status" value="1"/>
</dbReference>
<feature type="transmembrane region" description="Helical" evidence="1">
    <location>
        <begin position="185"/>
        <end position="206"/>
    </location>
</feature>
<name>A0A933L7L8_9HYPH</name>
<keyword evidence="1" id="KW-0812">Transmembrane</keyword>
<feature type="transmembrane region" description="Helical" evidence="1">
    <location>
        <begin position="115"/>
        <end position="136"/>
    </location>
</feature>
<comment type="caution">
    <text evidence="3">The sequence shown here is derived from an EMBL/GenBank/DDBJ whole genome shotgun (WGS) entry which is preliminary data.</text>
</comment>
<dbReference type="SUPFAM" id="SSF48317">
    <property type="entry name" value="Acid phosphatase/Vanadium-dependent haloperoxidase"/>
    <property type="match status" value="1"/>
</dbReference>
<feature type="transmembrane region" description="Helical" evidence="1">
    <location>
        <begin position="25"/>
        <end position="45"/>
    </location>
</feature>
<gene>
    <name evidence="3" type="ORF">HY834_19165</name>
</gene>
<organism evidence="3 4">
    <name type="scientific">Devosia nanyangense</name>
    <dbReference type="NCBI Taxonomy" id="1228055"/>
    <lineage>
        <taxon>Bacteria</taxon>
        <taxon>Pseudomonadati</taxon>
        <taxon>Pseudomonadota</taxon>
        <taxon>Alphaproteobacteria</taxon>
        <taxon>Hyphomicrobiales</taxon>
        <taxon>Devosiaceae</taxon>
        <taxon>Devosia</taxon>
    </lineage>
</organism>
<dbReference type="CDD" id="cd03392">
    <property type="entry name" value="PAP2_like_2"/>
    <property type="match status" value="1"/>
</dbReference>
<feature type="domain" description="Phosphatidic acid phosphatase type 2/haloperoxidase" evidence="2">
    <location>
        <begin position="114"/>
        <end position="227"/>
    </location>
</feature>
<feature type="transmembrane region" description="Helical" evidence="1">
    <location>
        <begin position="89"/>
        <end position="108"/>
    </location>
</feature>
<dbReference type="Proteomes" id="UP000782610">
    <property type="component" value="Unassembled WGS sequence"/>
</dbReference>
<evidence type="ECO:0000313" key="4">
    <source>
        <dbReference type="Proteomes" id="UP000782610"/>
    </source>
</evidence>
<dbReference type="PANTHER" id="PTHR14969">
    <property type="entry name" value="SPHINGOSINE-1-PHOSPHATE PHOSPHOHYDROLASE"/>
    <property type="match status" value="1"/>
</dbReference>
<dbReference type="SMART" id="SM00014">
    <property type="entry name" value="acidPPc"/>
    <property type="match status" value="1"/>
</dbReference>
<dbReference type="InterPro" id="IPR036938">
    <property type="entry name" value="PAP2/HPO_sf"/>
</dbReference>
<dbReference type="EMBL" id="JACRAF010000063">
    <property type="protein sequence ID" value="MBI4923861.1"/>
    <property type="molecule type" value="Genomic_DNA"/>
</dbReference>
<feature type="transmembrane region" description="Helical" evidence="1">
    <location>
        <begin position="212"/>
        <end position="234"/>
    </location>
</feature>
<keyword evidence="1" id="KW-0472">Membrane</keyword>